<gene>
    <name evidence="2" type="ORF">A2482_00820</name>
</gene>
<organism evidence="2 3">
    <name type="scientific">Candidatus Falkowbacteria bacterium RIFOXYC2_FULL_48_21</name>
    <dbReference type="NCBI Taxonomy" id="1798005"/>
    <lineage>
        <taxon>Bacteria</taxon>
        <taxon>Candidatus Falkowiibacteriota</taxon>
    </lineage>
</organism>
<accession>A0A1F5T5S9</accession>
<comment type="caution">
    <text evidence="2">The sequence shown here is derived from an EMBL/GenBank/DDBJ whole genome shotgun (WGS) entry which is preliminary data.</text>
</comment>
<dbReference type="PANTHER" id="PTHR32309:SF13">
    <property type="entry name" value="FERRIC ENTEROBACTIN TRANSPORT PROTEIN FEPE"/>
    <property type="match status" value="1"/>
</dbReference>
<evidence type="ECO:0000313" key="3">
    <source>
        <dbReference type="Proteomes" id="UP000178656"/>
    </source>
</evidence>
<dbReference type="GO" id="GO:0004713">
    <property type="term" value="F:protein tyrosine kinase activity"/>
    <property type="evidence" value="ECO:0007669"/>
    <property type="project" value="TreeGrafter"/>
</dbReference>
<evidence type="ECO:0008006" key="4">
    <source>
        <dbReference type="Google" id="ProtNLM"/>
    </source>
</evidence>
<sequence length="332" mass="37305">MNQSSQFIPSSNTIQPEKNDPEINFANYIGIAWKGKWLIGVAFMSAFTIGVTVSLLLPETFEARSLIQIGILKNELLVNPAEEEKVFSTDTIATQIRTQLSAPNVSLLSVKNRFDVKTVIAQDKTKLNILEIKARGQNPQSALTLLTIVDQLLIERHQKLFETAIKTVEQEIGFIKQNKVQIGKQIVEVEKNIIRLDKDIQFYQKEITARADVKSEAQGRIVESYINLLDAVKQAKDAKVMAIIDLKTSLFELDQELQKKEFEKTYSTKPTTIKVAPVLPEMKIAPQRRQIVLIAGMIGLFLGVFCAFIIEFLRKNKSLLRNVSAAADKSST</sequence>
<dbReference type="AlphaFoldDB" id="A0A1F5T5S9"/>
<name>A0A1F5T5S9_9BACT</name>
<keyword evidence="1" id="KW-0472">Membrane</keyword>
<proteinExistence type="predicted"/>
<dbReference type="InterPro" id="IPR050445">
    <property type="entry name" value="Bact_polysacc_biosynth/exp"/>
</dbReference>
<keyword evidence="1" id="KW-1133">Transmembrane helix</keyword>
<evidence type="ECO:0000256" key="1">
    <source>
        <dbReference type="SAM" id="Phobius"/>
    </source>
</evidence>
<dbReference type="PANTHER" id="PTHR32309">
    <property type="entry name" value="TYROSINE-PROTEIN KINASE"/>
    <property type="match status" value="1"/>
</dbReference>
<keyword evidence="1" id="KW-0812">Transmembrane</keyword>
<dbReference type="GO" id="GO:0005886">
    <property type="term" value="C:plasma membrane"/>
    <property type="evidence" value="ECO:0007669"/>
    <property type="project" value="TreeGrafter"/>
</dbReference>
<feature type="transmembrane region" description="Helical" evidence="1">
    <location>
        <begin position="291"/>
        <end position="310"/>
    </location>
</feature>
<dbReference type="EMBL" id="MFGM01000074">
    <property type="protein sequence ID" value="OGF34320.1"/>
    <property type="molecule type" value="Genomic_DNA"/>
</dbReference>
<protein>
    <recommendedName>
        <fullName evidence="4">Polysaccharide chain length determinant N-terminal domain-containing protein</fullName>
    </recommendedName>
</protein>
<evidence type="ECO:0000313" key="2">
    <source>
        <dbReference type="EMBL" id="OGF34320.1"/>
    </source>
</evidence>
<dbReference type="Proteomes" id="UP000178656">
    <property type="component" value="Unassembled WGS sequence"/>
</dbReference>
<reference evidence="2 3" key="1">
    <citation type="journal article" date="2016" name="Nat. Commun.">
        <title>Thousands of microbial genomes shed light on interconnected biogeochemical processes in an aquifer system.</title>
        <authorList>
            <person name="Anantharaman K."/>
            <person name="Brown C.T."/>
            <person name="Hug L.A."/>
            <person name="Sharon I."/>
            <person name="Castelle C.J."/>
            <person name="Probst A.J."/>
            <person name="Thomas B.C."/>
            <person name="Singh A."/>
            <person name="Wilkins M.J."/>
            <person name="Karaoz U."/>
            <person name="Brodie E.L."/>
            <person name="Williams K.H."/>
            <person name="Hubbard S.S."/>
            <person name="Banfield J.F."/>
        </authorList>
    </citation>
    <scope>NUCLEOTIDE SEQUENCE [LARGE SCALE GENOMIC DNA]</scope>
</reference>
<feature type="transmembrane region" description="Helical" evidence="1">
    <location>
        <begin position="37"/>
        <end position="57"/>
    </location>
</feature>